<organism evidence="1 2">
    <name type="scientific">Polaribacter ponticola</name>
    <dbReference type="NCBI Taxonomy" id="2978475"/>
    <lineage>
        <taxon>Bacteria</taxon>
        <taxon>Pseudomonadati</taxon>
        <taxon>Bacteroidota</taxon>
        <taxon>Flavobacteriia</taxon>
        <taxon>Flavobacteriales</taxon>
        <taxon>Flavobacteriaceae</taxon>
    </lineage>
</organism>
<comment type="caution">
    <text evidence="1">The sequence shown here is derived from an EMBL/GenBank/DDBJ whole genome shotgun (WGS) entry which is preliminary data.</text>
</comment>
<dbReference type="Proteomes" id="UP001151478">
    <property type="component" value="Unassembled WGS sequence"/>
</dbReference>
<sequence>MASKKNITVFKRVTKTVKGKSENQLVAVKTDGTEKASKEAIEKLANEGVIYFELVDSIKGIKIKYSKLLSGKNYEIKQEKI</sequence>
<name>A0ABT5S4B1_9FLAO</name>
<dbReference type="EMBL" id="JAOSLC020000001">
    <property type="protein sequence ID" value="MDD7912943.1"/>
    <property type="molecule type" value="Genomic_DNA"/>
</dbReference>
<proteinExistence type="predicted"/>
<keyword evidence="2" id="KW-1185">Reference proteome</keyword>
<evidence type="ECO:0000313" key="1">
    <source>
        <dbReference type="EMBL" id="MDD7912943.1"/>
    </source>
</evidence>
<protein>
    <submittedName>
        <fullName evidence="1">Uncharacterized protein</fullName>
    </submittedName>
</protein>
<evidence type="ECO:0000313" key="2">
    <source>
        <dbReference type="Proteomes" id="UP001151478"/>
    </source>
</evidence>
<reference evidence="1" key="1">
    <citation type="submission" date="2023-02" db="EMBL/GenBank/DDBJ databases">
        <title>Polaribacter ponticola sp. nov., isolated from seawater.</title>
        <authorList>
            <person name="Baek J.H."/>
            <person name="Kim J.M."/>
            <person name="Choi D.G."/>
            <person name="Jeon C.O."/>
        </authorList>
    </citation>
    <scope>NUCLEOTIDE SEQUENCE</scope>
    <source>
        <strain evidence="1">MSW5</strain>
    </source>
</reference>
<dbReference type="RefSeq" id="WP_265726980.1">
    <property type="nucleotide sequence ID" value="NZ_JAOSLC020000001.1"/>
</dbReference>
<gene>
    <name evidence="1" type="ORF">N5A56_000175</name>
</gene>
<accession>A0ABT5S4B1</accession>